<dbReference type="CDD" id="cd02649">
    <property type="entry name" value="nuc_hydro_CeIAG"/>
    <property type="match status" value="1"/>
</dbReference>
<evidence type="ECO:0000313" key="4">
    <source>
        <dbReference type="Proteomes" id="UP001497382"/>
    </source>
</evidence>
<evidence type="ECO:0000256" key="1">
    <source>
        <dbReference type="ARBA" id="ARBA00009176"/>
    </source>
</evidence>
<evidence type="ECO:0000259" key="2">
    <source>
        <dbReference type="Pfam" id="PF01156"/>
    </source>
</evidence>
<comment type="caution">
    <text evidence="3">The sequence shown here is derived from an EMBL/GenBank/DDBJ whole genome shotgun (WGS) entry which is preliminary data.</text>
</comment>
<evidence type="ECO:0000313" key="3">
    <source>
        <dbReference type="EMBL" id="CAL1278356.1"/>
    </source>
</evidence>
<accession>A0AAV2A313</accession>
<dbReference type="EMBL" id="CAXIEN010000111">
    <property type="protein sequence ID" value="CAL1278356.1"/>
    <property type="molecule type" value="Genomic_DNA"/>
</dbReference>
<protein>
    <recommendedName>
        <fullName evidence="2">Inosine/uridine-preferring nucleoside hydrolase domain-containing protein</fullName>
    </recommendedName>
</protein>
<sequence length="322" mass="35391">MEFSEMSEGKDARGLLVIDTDCGSDDAMAIMAALGQWGRQSHRLVAITCCFGNATVEHVCQNVLRVLHACGETEIPVYRGSYGPLLKHPDTPEIVHGSDGFGDCAHLFPTGQGRLEELPAPAALVELSRTHGPFTLAALGPLTNVALAQRLDPGFTKRLERIVFLGGNYKGVGNTTESAEFNFYCDPEAAHIVLSEAQCPVQMVPWETTMEYGIEWKEFDALMDTPTDKARLLKAATSIVREICVRDEYGQFLDCDLLAVAVALRPECVTGSRRTCASVECSGTLTRGMVVCQKPRPSRNRIEIVEKLDEEILSRLRKEMVQ</sequence>
<organism evidence="3 4">
    <name type="scientific">Larinioides sclopetarius</name>
    <dbReference type="NCBI Taxonomy" id="280406"/>
    <lineage>
        <taxon>Eukaryota</taxon>
        <taxon>Metazoa</taxon>
        <taxon>Ecdysozoa</taxon>
        <taxon>Arthropoda</taxon>
        <taxon>Chelicerata</taxon>
        <taxon>Arachnida</taxon>
        <taxon>Araneae</taxon>
        <taxon>Araneomorphae</taxon>
        <taxon>Entelegynae</taxon>
        <taxon>Araneoidea</taxon>
        <taxon>Araneidae</taxon>
        <taxon>Larinioides</taxon>
    </lineage>
</organism>
<dbReference type="Pfam" id="PF01156">
    <property type="entry name" value="IU_nuc_hydro"/>
    <property type="match status" value="1"/>
</dbReference>
<comment type="similarity">
    <text evidence="1">Belongs to the IUNH family.</text>
</comment>
<proteinExistence type="inferred from homology"/>
<dbReference type="PANTHER" id="PTHR46190">
    <property type="entry name" value="SI:CH211-201H21.5-RELATED"/>
    <property type="match status" value="1"/>
</dbReference>
<dbReference type="AlphaFoldDB" id="A0AAV2A313"/>
<reference evidence="3 4" key="1">
    <citation type="submission" date="2024-04" db="EMBL/GenBank/DDBJ databases">
        <authorList>
            <person name="Rising A."/>
            <person name="Reimegard J."/>
            <person name="Sonavane S."/>
            <person name="Akerstrom W."/>
            <person name="Nylinder S."/>
            <person name="Hedman E."/>
            <person name="Kallberg Y."/>
        </authorList>
    </citation>
    <scope>NUCLEOTIDE SEQUENCE [LARGE SCALE GENOMIC DNA]</scope>
</reference>
<dbReference type="InterPro" id="IPR052775">
    <property type="entry name" value="IUN_hydrolase"/>
</dbReference>
<keyword evidence="4" id="KW-1185">Reference proteome</keyword>
<dbReference type="InterPro" id="IPR001910">
    <property type="entry name" value="Inosine/uridine_hydrolase_dom"/>
</dbReference>
<gene>
    <name evidence="3" type="ORF">LARSCL_LOCUS9731</name>
</gene>
<feature type="domain" description="Inosine/uridine-preferring nucleoside hydrolase" evidence="2">
    <location>
        <begin position="16"/>
        <end position="311"/>
    </location>
</feature>
<dbReference type="Proteomes" id="UP001497382">
    <property type="component" value="Unassembled WGS sequence"/>
</dbReference>
<name>A0AAV2A313_9ARAC</name>
<dbReference type="InterPro" id="IPR036452">
    <property type="entry name" value="Ribo_hydro-like"/>
</dbReference>
<dbReference type="Gene3D" id="3.90.245.10">
    <property type="entry name" value="Ribonucleoside hydrolase-like"/>
    <property type="match status" value="1"/>
</dbReference>
<dbReference type="PANTHER" id="PTHR46190:SF1">
    <property type="entry name" value="SI:CH211-201H21.5"/>
    <property type="match status" value="1"/>
</dbReference>
<dbReference type="SUPFAM" id="SSF53590">
    <property type="entry name" value="Nucleoside hydrolase"/>
    <property type="match status" value="1"/>
</dbReference>
<dbReference type="GO" id="GO:0016799">
    <property type="term" value="F:hydrolase activity, hydrolyzing N-glycosyl compounds"/>
    <property type="evidence" value="ECO:0007669"/>
    <property type="project" value="InterPro"/>
</dbReference>